<gene>
    <name evidence="10" type="ORF">VNO78_08063</name>
</gene>
<evidence type="ECO:0000256" key="9">
    <source>
        <dbReference type="SAM" id="Phobius"/>
    </source>
</evidence>
<feature type="transmembrane region" description="Helical" evidence="9">
    <location>
        <begin position="204"/>
        <end position="224"/>
    </location>
</feature>
<keyword evidence="7" id="KW-0539">Nucleus</keyword>
<keyword evidence="11" id="KW-1185">Reference proteome</keyword>
<evidence type="ECO:0000256" key="3">
    <source>
        <dbReference type="ARBA" id="ARBA00022692"/>
    </source>
</evidence>
<feature type="region of interest" description="Disordered" evidence="8">
    <location>
        <begin position="397"/>
        <end position="417"/>
    </location>
</feature>
<dbReference type="Pfam" id="PF10225">
    <property type="entry name" value="NEMP"/>
    <property type="match status" value="1"/>
</dbReference>
<dbReference type="Proteomes" id="UP001386955">
    <property type="component" value="Unassembled WGS sequence"/>
</dbReference>
<evidence type="ECO:0000256" key="1">
    <source>
        <dbReference type="ARBA" id="ARBA00004575"/>
    </source>
</evidence>
<evidence type="ECO:0000256" key="5">
    <source>
        <dbReference type="ARBA" id="ARBA00022989"/>
    </source>
</evidence>
<dbReference type="PANTHER" id="PTHR31587:SF4">
    <property type="entry name" value="TRANSMEMBRANE PROTEIN (DUF2215)"/>
    <property type="match status" value="1"/>
</dbReference>
<keyword evidence="6 9" id="KW-0472">Membrane</keyword>
<keyword evidence="3 9" id="KW-0812">Transmembrane</keyword>
<dbReference type="InterPro" id="IPR019358">
    <property type="entry name" value="NEMP_fam"/>
</dbReference>
<evidence type="ECO:0000256" key="8">
    <source>
        <dbReference type="SAM" id="MobiDB-lite"/>
    </source>
</evidence>
<evidence type="ECO:0008006" key="12">
    <source>
        <dbReference type="Google" id="ProtNLM"/>
    </source>
</evidence>
<evidence type="ECO:0000256" key="4">
    <source>
        <dbReference type="ARBA" id="ARBA00022729"/>
    </source>
</evidence>
<comment type="caution">
    <text evidence="10">The sequence shown here is derived from an EMBL/GenBank/DDBJ whole genome shotgun (WGS) entry which is preliminary data.</text>
</comment>
<dbReference type="AlphaFoldDB" id="A0AAN9SX96"/>
<proteinExistence type="inferred from homology"/>
<feature type="transmembrane region" description="Helical" evidence="9">
    <location>
        <begin position="303"/>
        <end position="324"/>
    </location>
</feature>
<evidence type="ECO:0000313" key="10">
    <source>
        <dbReference type="EMBL" id="KAK7406439.1"/>
    </source>
</evidence>
<protein>
    <recommendedName>
        <fullName evidence="12">Nuclear envelope integral membrane protein 1</fullName>
    </recommendedName>
</protein>
<reference evidence="10 11" key="1">
    <citation type="submission" date="2024-01" db="EMBL/GenBank/DDBJ databases">
        <title>The genomes of 5 underutilized Papilionoideae crops provide insights into root nodulation and disease resistanc.</title>
        <authorList>
            <person name="Jiang F."/>
        </authorList>
    </citation>
    <scope>NUCLEOTIDE SEQUENCE [LARGE SCALE GENOMIC DNA]</scope>
    <source>
        <strain evidence="10">DUOXIRENSHENG_FW03</strain>
        <tissue evidence="10">Leaves</tissue>
    </source>
</reference>
<keyword evidence="5 9" id="KW-1133">Transmembrane helix</keyword>
<name>A0AAN9SX96_PSOTE</name>
<dbReference type="GO" id="GO:0005637">
    <property type="term" value="C:nuclear inner membrane"/>
    <property type="evidence" value="ECO:0007669"/>
    <property type="project" value="UniProtKB-SubCell"/>
</dbReference>
<feature type="transmembrane region" description="Helical" evidence="9">
    <location>
        <begin position="263"/>
        <end position="283"/>
    </location>
</feature>
<feature type="transmembrane region" description="Helical" evidence="9">
    <location>
        <begin position="230"/>
        <end position="251"/>
    </location>
</feature>
<evidence type="ECO:0000256" key="6">
    <source>
        <dbReference type="ARBA" id="ARBA00023136"/>
    </source>
</evidence>
<comment type="subcellular location">
    <subcellularLocation>
        <location evidence="1">Nucleus inner membrane</location>
        <topology evidence="1">Multi-pass membrane protein</topology>
        <orientation evidence="1">Nucleoplasmic side</orientation>
    </subcellularLocation>
</comment>
<keyword evidence="4" id="KW-0732">Signal</keyword>
<evidence type="ECO:0000256" key="7">
    <source>
        <dbReference type="ARBA" id="ARBA00023242"/>
    </source>
</evidence>
<feature type="transmembrane region" description="Helical" evidence="9">
    <location>
        <begin position="361"/>
        <end position="377"/>
    </location>
</feature>
<organism evidence="10 11">
    <name type="scientific">Psophocarpus tetragonolobus</name>
    <name type="common">Winged bean</name>
    <name type="synonym">Dolichos tetragonolobus</name>
    <dbReference type="NCBI Taxonomy" id="3891"/>
    <lineage>
        <taxon>Eukaryota</taxon>
        <taxon>Viridiplantae</taxon>
        <taxon>Streptophyta</taxon>
        <taxon>Embryophyta</taxon>
        <taxon>Tracheophyta</taxon>
        <taxon>Spermatophyta</taxon>
        <taxon>Magnoliopsida</taxon>
        <taxon>eudicotyledons</taxon>
        <taxon>Gunneridae</taxon>
        <taxon>Pentapetalae</taxon>
        <taxon>rosids</taxon>
        <taxon>fabids</taxon>
        <taxon>Fabales</taxon>
        <taxon>Fabaceae</taxon>
        <taxon>Papilionoideae</taxon>
        <taxon>50 kb inversion clade</taxon>
        <taxon>NPAAA clade</taxon>
        <taxon>indigoferoid/millettioid clade</taxon>
        <taxon>Phaseoleae</taxon>
        <taxon>Psophocarpus</taxon>
    </lineage>
</organism>
<sequence>MCQYTVFAGPNNKNAELPSFFADFEHAPLIRVLLPITIPEMAMVGTHTLQSAWILHLLCLWSSAVLVFADERSLFLTQNTTLQLSHGLPVGNSPGSKPGATVVVERVHIYGLSRFRNLGKFAHSFKVKVLPLPTNLNVRLPNIEVCFHRNMSLVAGMCPHGQWEKVAKDSWVRSMSPFDHKILDIRTVGSTLENFEVSVEEEFFVYRIVLLTLGIILMSLASFISKSLAFYYSSAMAIGIILVILIILYQGMKLLPTGRKSSLAIFLYSTVVGFGTFLLRYIPGLVRSVLTELGIDEDMYNPLAIFLLTFIAIAGAWLGFWVVHKLVMTEDGSVDIHTAQFVAWALRILAALMILQSSMDPLLGTFALLCGSVISLLKRMHKVRFLRHLRRRLFKSPKKNRRSQAPDSPPFDDSHDKRMYKMQSKEDSPLFQPQLRSPILSPCKSSAAGFTSKPPKTQKEVLYPSIIHDTPERKQYSAAEWDAFTKESTEKALEELVASPDFSKWLATNADRISVTPNSRTDRKRGWLFWS</sequence>
<evidence type="ECO:0000313" key="11">
    <source>
        <dbReference type="Proteomes" id="UP001386955"/>
    </source>
</evidence>
<feature type="transmembrane region" description="Helical" evidence="9">
    <location>
        <begin position="51"/>
        <end position="69"/>
    </location>
</feature>
<dbReference type="PANTHER" id="PTHR31587">
    <property type="entry name" value="TRANSMEMBRANE PROTEIN (DUF2215)"/>
    <property type="match status" value="1"/>
</dbReference>
<dbReference type="EMBL" id="JAYMYS010000002">
    <property type="protein sequence ID" value="KAK7406439.1"/>
    <property type="molecule type" value="Genomic_DNA"/>
</dbReference>
<feature type="transmembrane region" description="Helical" evidence="9">
    <location>
        <begin position="336"/>
        <end position="355"/>
    </location>
</feature>
<comment type="similarity">
    <text evidence="2">Belongs to the NEMP family.</text>
</comment>
<evidence type="ECO:0000256" key="2">
    <source>
        <dbReference type="ARBA" id="ARBA00005748"/>
    </source>
</evidence>
<accession>A0AAN9SX96</accession>